<reference evidence="3 4" key="1">
    <citation type="submission" date="2016-11" db="EMBL/GenBank/DDBJ databases">
        <authorList>
            <person name="Jaros S."/>
            <person name="Januszkiewicz K."/>
            <person name="Wedrychowicz H."/>
        </authorList>
    </citation>
    <scope>NUCLEOTIDE SEQUENCE [LARGE SCALE GENOMIC DNA]</scope>
    <source>
        <strain evidence="3 4">DSM 24574</strain>
    </source>
</reference>
<feature type="chain" id="PRO_5012590108" evidence="1">
    <location>
        <begin position="22"/>
        <end position="150"/>
    </location>
</feature>
<dbReference type="InterPro" id="IPR013096">
    <property type="entry name" value="Cupin_2"/>
</dbReference>
<gene>
    <name evidence="3" type="ORF">SAMN04488109_3019</name>
</gene>
<name>A0A1M5QVZ8_9BACT</name>
<keyword evidence="4" id="KW-1185">Reference proteome</keyword>
<dbReference type="OrthoDB" id="195923at2"/>
<organism evidence="3 4">
    <name type="scientific">Chryseolinea serpens</name>
    <dbReference type="NCBI Taxonomy" id="947013"/>
    <lineage>
        <taxon>Bacteria</taxon>
        <taxon>Pseudomonadati</taxon>
        <taxon>Bacteroidota</taxon>
        <taxon>Cytophagia</taxon>
        <taxon>Cytophagales</taxon>
        <taxon>Fulvivirgaceae</taxon>
        <taxon>Chryseolinea</taxon>
    </lineage>
</organism>
<dbReference type="SUPFAM" id="SSF51182">
    <property type="entry name" value="RmlC-like cupins"/>
    <property type="match status" value="1"/>
</dbReference>
<feature type="domain" description="Cupin type-2" evidence="2">
    <location>
        <begin position="60"/>
        <end position="132"/>
    </location>
</feature>
<dbReference type="InterPro" id="IPR014710">
    <property type="entry name" value="RmlC-like_jellyroll"/>
</dbReference>
<evidence type="ECO:0000259" key="2">
    <source>
        <dbReference type="Pfam" id="PF07883"/>
    </source>
</evidence>
<evidence type="ECO:0000313" key="4">
    <source>
        <dbReference type="Proteomes" id="UP000184212"/>
    </source>
</evidence>
<dbReference type="InterPro" id="IPR011051">
    <property type="entry name" value="RmlC_Cupin_sf"/>
</dbReference>
<accession>A0A1M5QVZ8</accession>
<dbReference type="Proteomes" id="UP000184212">
    <property type="component" value="Unassembled WGS sequence"/>
</dbReference>
<keyword evidence="1" id="KW-0732">Signal</keyword>
<dbReference type="RefSeq" id="WP_073135573.1">
    <property type="nucleotide sequence ID" value="NZ_FQWQ01000002.1"/>
</dbReference>
<sequence length="150" mass="16548">MPPYKLLVAFLFAGGLTTAYAQHDHAEKNTTAESSIKFDLVLRQALSDPELADYKMESVVMTLAPGAVDTVSHRHDCELFGYVMEGDVQIALVTKVPTTFSTGQMFYEKRNILHTLAKNPSAEKGARVLLIFIIKNGRAGYTPAYPSKTH</sequence>
<protein>
    <submittedName>
        <fullName evidence="3">Cupin domain-containing protein</fullName>
    </submittedName>
</protein>
<feature type="signal peptide" evidence="1">
    <location>
        <begin position="1"/>
        <end position="21"/>
    </location>
</feature>
<dbReference type="PANTHER" id="PTHR38599:SF1">
    <property type="entry name" value="CUPIN DOMAIN PROTEIN (AFU_ORTHOLOGUE AFUA_3G13620)"/>
    <property type="match status" value="1"/>
</dbReference>
<evidence type="ECO:0000313" key="3">
    <source>
        <dbReference type="EMBL" id="SHH17713.1"/>
    </source>
</evidence>
<dbReference type="Pfam" id="PF07883">
    <property type="entry name" value="Cupin_2"/>
    <property type="match status" value="1"/>
</dbReference>
<dbReference type="PANTHER" id="PTHR38599">
    <property type="entry name" value="CUPIN DOMAIN PROTEIN (AFU_ORTHOLOGUE AFUA_3G13620)"/>
    <property type="match status" value="1"/>
</dbReference>
<evidence type="ECO:0000256" key="1">
    <source>
        <dbReference type="SAM" id="SignalP"/>
    </source>
</evidence>
<dbReference type="Gene3D" id="2.60.120.10">
    <property type="entry name" value="Jelly Rolls"/>
    <property type="match status" value="1"/>
</dbReference>
<dbReference type="STRING" id="947013.SAMN04488109_3019"/>
<proteinExistence type="predicted"/>
<dbReference type="AlphaFoldDB" id="A0A1M5QVZ8"/>
<dbReference type="EMBL" id="FQWQ01000002">
    <property type="protein sequence ID" value="SHH17713.1"/>
    <property type="molecule type" value="Genomic_DNA"/>
</dbReference>